<reference evidence="2" key="1">
    <citation type="journal article" date="2023" name="Access Microbiol">
        <title>De-novo genome assembly for Akanthomyces muscarius, a biocontrol agent of insect agricultural pests.</title>
        <authorList>
            <person name="Erdos Z."/>
            <person name="Studholme D.J."/>
            <person name="Raymond B."/>
            <person name="Sharma M."/>
        </authorList>
    </citation>
    <scope>NUCLEOTIDE SEQUENCE</scope>
    <source>
        <strain evidence="2">Ve6</strain>
    </source>
</reference>
<organism evidence="2 3">
    <name type="scientific">Akanthomyces muscarius</name>
    <name type="common">Entomopathogenic fungus</name>
    <name type="synonym">Lecanicillium muscarium</name>
    <dbReference type="NCBI Taxonomy" id="2231603"/>
    <lineage>
        <taxon>Eukaryota</taxon>
        <taxon>Fungi</taxon>
        <taxon>Dikarya</taxon>
        <taxon>Ascomycota</taxon>
        <taxon>Pezizomycotina</taxon>
        <taxon>Sordariomycetes</taxon>
        <taxon>Hypocreomycetidae</taxon>
        <taxon>Hypocreales</taxon>
        <taxon>Cordycipitaceae</taxon>
        <taxon>Akanthomyces</taxon>
    </lineage>
</organism>
<name>A0A9W8Q5M5_AKAMU</name>
<feature type="region of interest" description="Disordered" evidence="1">
    <location>
        <begin position="656"/>
        <end position="677"/>
    </location>
</feature>
<dbReference type="GeneID" id="80889271"/>
<keyword evidence="3" id="KW-1185">Reference proteome</keyword>
<gene>
    <name evidence="2" type="ORF">LMH87_002112</name>
</gene>
<feature type="compositionally biased region" description="Polar residues" evidence="1">
    <location>
        <begin position="371"/>
        <end position="386"/>
    </location>
</feature>
<accession>A0A9W8Q5M5</accession>
<dbReference type="EMBL" id="JAJHUN010000010">
    <property type="protein sequence ID" value="KAJ4147600.1"/>
    <property type="molecule type" value="Genomic_DNA"/>
</dbReference>
<feature type="compositionally biased region" description="Polar residues" evidence="1">
    <location>
        <begin position="452"/>
        <end position="483"/>
    </location>
</feature>
<evidence type="ECO:0000313" key="3">
    <source>
        <dbReference type="Proteomes" id="UP001144673"/>
    </source>
</evidence>
<dbReference type="AlphaFoldDB" id="A0A9W8Q5M5"/>
<feature type="compositionally biased region" description="Basic and acidic residues" evidence="1">
    <location>
        <begin position="354"/>
        <end position="364"/>
    </location>
</feature>
<protein>
    <submittedName>
        <fullName evidence="2">Uncharacterized protein</fullName>
    </submittedName>
</protein>
<evidence type="ECO:0000256" key="1">
    <source>
        <dbReference type="SAM" id="MobiDB-lite"/>
    </source>
</evidence>
<feature type="region of interest" description="Disordered" evidence="1">
    <location>
        <begin position="521"/>
        <end position="568"/>
    </location>
</feature>
<dbReference type="Proteomes" id="UP001144673">
    <property type="component" value="Chromosome 3"/>
</dbReference>
<feature type="compositionally biased region" description="Pro residues" evidence="1">
    <location>
        <begin position="255"/>
        <end position="264"/>
    </location>
</feature>
<proteinExistence type="predicted"/>
<feature type="region of interest" description="Disordered" evidence="1">
    <location>
        <begin position="284"/>
        <end position="485"/>
    </location>
</feature>
<sequence>MVSVAAPLSIIIESKTSSTGSWDGNRMHPSPLASHPFRISTPSFTDLDIPTELQYTSRPQSGLNIAGTRTSYLGGDLHEPIHYGENVRRHRSRDDVAALIEFLRTHEPPPDNFMSQPYSADEEERGRWEKLKVMGKRRSKSMSRALAPMRLPDSAVAGVTTGGHRHIAISIPLDASHFGDTPKCQYPVPHKDARPPVPPLPESVRTFKNEKGVVTVLRPLSPIQHSSNVPASPASPRRFDRDYPPQLLRNRRIIPPSPAPPSPANPEQWPLVHGESEASLNVQQPAASYDANEEGRSKTASRQTSEFVRAAYPTRGSSMTASPRTKHNHASSIDEVIAEEEPYSRNPSPMPREGMMRRNTERRVGHPPVSLATSPTARKSTSNLRSEWQGDKEATARQPRVTQVTESPVIPRNESPSPPASIISVKSRREKVRDKKLRDLAAARSSKVVSKPSPTTAMDTEQDTQSLTKEQSAPTANAQSGPKLSTIMVVVDMKPDGEATDQEPPTTADDTEPVTEVLPEAAASKLPTPPTSTETSPAQKHGFDTRTSLTRRREWQTSREQERKRREVKAHLRQLAASGAHGGRAMTDPERDSLPLYEAYREQRLRDIESRVRRLERSGDVWLRALIPMLEDVNNSSSAVTQSRRLGANDDESIRDWASDDETTTTAADRLGRASQRRKLIRRASLSRERMLEELMRREERDMLDSSYDEMQQPHDVSGMGSIEPLMRELASSGQATQDRRTTTPKVRFQTTAPRKQPEEDDDVPPVPLRPRPASSSRRI</sequence>
<feature type="region of interest" description="Disordered" evidence="1">
    <location>
        <begin position="704"/>
        <end position="780"/>
    </location>
</feature>
<dbReference type="RefSeq" id="XP_056050541.1">
    <property type="nucleotide sequence ID" value="XM_056193509.1"/>
</dbReference>
<evidence type="ECO:0000313" key="2">
    <source>
        <dbReference type="EMBL" id="KAJ4147600.1"/>
    </source>
</evidence>
<comment type="caution">
    <text evidence="2">The sequence shown here is derived from an EMBL/GenBank/DDBJ whole genome shotgun (WGS) entry which is preliminary data.</text>
</comment>
<feature type="compositionally biased region" description="Basic and acidic residues" evidence="1">
    <location>
        <begin position="431"/>
        <end position="441"/>
    </location>
</feature>
<feature type="region of interest" description="Disordered" evidence="1">
    <location>
        <begin position="223"/>
        <end position="270"/>
    </location>
</feature>
<dbReference type="KEGG" id="amus:LMH87_002112"/>
<feature type="compositionally biased region" description="Basic and acidic residues" evidence="1">
    <location>
        <begin position="551"/>
        <end position="565"/>
    </location>
</feature>